<dbReference type="FunFam" id="1.10.510.10:FF:000482">
    <property type="entry name" value="MAP kinase kinase kinase"/>
    <property type="match status" value="1"/>
</dbReference>
<dbReference type="PROSITE" id="PS00108">
    <property type="entry name" value="PROTEIN_KINASE_ST"/>
    <property type="match status" value="1"/>
</dbReference>
<comment type="subunit">
    <text evidence="8">Interacts with by SSK1.</text>
</comment>
<dbReference type="InterPro" id="IPR017441">
    <property type="entry name" value="Protein_kinase_ATP_BS"/>
</dbReference>
<keyword evidence="6 9" id="KW-0067">ATP-binding</keyword>
<dbReference type="InterPro" id="IPR011009">
    <property type="entry name" value="Kinase-like_dom_sf"/>
</dbReference>
<feature type="domain" description="Protein kinase" evidence="11">
    <location>
        <begin position="1340"/>
        <end position="1617"/>
    </location>
</feature>
<feature type="region of interest" description="Disordered" evidence="10">
    <location>
        <begin position="990"/>
        <end position="1009"/>
    </location>
</feature>
<feature type="compositionally biased region" description="Low complexity" evidence="10">
    <location>
        <begin position="65"/>
        <end position="77"/>
    </location>
</feature>
<accession>A0A1E4TVY0</accession>
<keyword evidence="3" id="KW-0808">Transferase</keyword>
<evidence type="ECO:0000256" key="7">
    <source>
        <dbReference type="ARBA" id="ARBA00056158"/>
    </source>
</evidence>
<dbReference type="GO" id="GO:0005737">
    <property type="term" value="C:cytoplasm"/>
    <property type="evidence" value="ECO:0007669"/>
    <property type="project" value="InterPro"/>
</dbReference>
<dbReference type="GO" id="GO:0030447">
    <property type="term" value="P:filamentous growth"/>
    <property type="evidence" value="ECO:0007669"/>
    <property type="project" value="UniProtKB-ARBA"/>
</dbReference>
<feature type="compositionally biased region" description="Basic and acidic residues" evidence="10">
    <location>
        <begin position="1"/>
        <end position="16"/>
    </location>
</feature>
<keyword evidence="2" id="KW-0723">Serine/threonine-protein kinase</keyword>
<dbReference type="OrthoDB" id="1043025at2759"/>
<evidence type="ECO:0000259" key="11">
    <source>
        <dbReference type="PROSITE" id="PS50011"/>
    </source>
</evidence>
<dbReference type="InterPro" id="IPR000719">
    <property type="entry name" value="Prot_kinase_dom"/>
</dbReference>
<dbReference type="Gene3D" id="1.10.510.10">
    <property type="entry name" value="Transferase(Phosphotransferase) domain 1"/>
    <property type="match status" value="1"/>
</dbReference>
<feature type="compositionally biased region" description="Low complexity" evidence="10">
    <location>
        <begin position="85"/>
        <end position="113"/>
    </location>
</feature>
<feature type="compositionally biased region" description="Low complexity" evidence="10">
    <location>
        <begin position="131"/>
        <end position="149"/>
    </location>
</feature>
<dbReference type="PROSITE" id="PS50011">
    <property type="entry name" value="PROTEIN_KINASE_DOM"/>
    <property type="match status" value="1"/>
</dbReference>
<proteinExistence type="inferred from homology"/>
<evidence type="ECO:0000256" key="10">
    <source>
        <dbReference type="SAM" id="MobiDB-lite"/>
    </source>
</evidence>
<reference evidence="13" key="1">
    <citation type="submission" date="2016-05" db="EMBL/GenBank/DDBJ databases">
        <title>Comparative genomics of biotechnologically important yeasts.</title>
        <authorList>
            <consortium name="DOE Joint Genome Institute"/>
            <person name="Riley R."/>
            <person name="Haridas S."/>
            <person name="Wolfe K.H."/>
            <person name="Lopes M.R."/>
            <person name="Hittinger C.T."/>
            <person name="Goker M."/>
            <person name="Salamov A."/>
            <person name="Wisecaver J."/>
            <person name="Long T.M."/>
            <person name="Aerts A.L."/>
            <person name="Barry K."/>
            <person name="Choi C."/>
            <person name="Clum A."/>
            <person name="Coughlan A.Y."/>
            <person name="Deshpande S."/>
            <person name="Douglass A.P."/>
            <person name="Hanson S.J."/>
            <person name="Klenk H.-P."/>
            <person name="Labutti K."/>
            <person name="Lapidus A."/>
            <person name="Lindquist E."/>
            <person name="Lipzen A."/>
            <person name="Meier-Kolthoff J.P."/>
            <person name="Ohm R.A."/>
            <person name="Otillar R.P."/>
            <person name="Pangilinan J."/>
            <person name="Peng Y."/>
            <person name="Rokas A."/>
            <person name="Rosa C.A."/>
            <person name="Scheuner C."/>
            <person name="Sibirny A.A."/>
            <person name="Slot J.C."/>
            <person name="Stielow J.B."/>
            <person name="Sun H."/>
            <person name="Kurtzman C.P."/>
            <person name="Blackwell M."/>
            <person name="Grigoriev I.V."/>
            <person name="Jeffries T.W."/>
        </authorList>
    </citation>
    <scope>NUCLEOTIDE SEQUENCE [LARGE SCALE GENOMIC DNA]</scope>
    <source>
        <strain evidence="13">NRRL Y-2460</strain>
    </source>
</reference>
<dbReference type="PIRSF" id="PIRSF037579">
    <property type="entry name" value="MAPKKK_SSK22"/>
    <property type="match status" value="1"/>
</dbReference>
<evidence type="ECO:0000313" key="12">
    <source>
        <dbReference type="EMBL" id="ODV95922.1"/>
    </source>
</evidence>
<dbReference type="GO" id="GO:0051403">
    <property type="term" value="P:stress-activated MAPK cascade"/>
    <property type="evidence" value="ECO:0007669"/>
    <property type="project" value="InterPro"/>
</dbReference>
<dbReference type="GO" id="GO:0005524">
    <property type="term" value="F:ATP binding"/>
    <property type="evidence" value="ECO:0007669"/>
    <property type="project" value="UniProtKB-UniRule"/>
</dbReference>
<dbReference type="Pfam" id="PF00069">
    <property type="entry name" value="Pkinase"/>
    <property type="match status" value="1"/>
</dbReference>
<keyword evidence="13" id="KW-1185">Reference proteome</keyword>
<dbReference type="GO" id="GO:0004709">
    <property type="term" value="F:MAP kinase kinase kinase activity"/>
    <property type="evidence" value="ECO:0007669"/>
    <property type="project" value="InterPro"/>
</dbReference>
<dbReference type="Proteomes" id="UP000094236">
    <property type="component" value="Unassembled WGS sequence"/>
</dbReference>
<evidence type="ECO:0000256" key="3">
    <source>
        <dbReference type="ARBA" id="ARBA00022679"/>
    </source>
</evidence>
<evidence type="ECO:0000256" key="8">
    <source>
        <dbReference type="ARBA" id="ARBA00065095"/>
    </source>
</evidence>
<feature type="compositionally biased region" description="Low complexity" evidence="10">
    <location>
        <begin position="167"/>
        <end position="187"/>
    </location>
</feature>
<evidence type="ECO:0000256" key="4">
    <source>
        <dbReference type="ARBA" id="ARBA00022741"/>
    </source>
</evidence>
<protein>
    <recommendedName>
        <fullName evidence="11">Protein kinase domain-containing protein</fullName>
    </recommendedName>
</protein>
<dbReference type="InterPro" id="IPR008271">
    <property type="entry name" value="Ser/Thr_kinase_AS"/>
</dbReference>
<comment type="function">
    <text evidence="7">Kinase involved in a signal transduction pathway that is activated by changes in the osmolarity of the extracellular environment. Activates the PBS2 MAP kinase kinase by phosphorylation.</text>
</comment>
<evidence type="ECO:0000256" key="1">
    <source>
        <dbReference type="ARBA" id="ARBA00006529"/>
    </source>
</evidence>
<evidence type="ECO:0000256" key="5">
    <source>
        <dbReference type="ARBA" id="ARBA00022777"/>
    </source>
</evidence>
<feature type="region of interest" description="Disordered" evidence="10">
    <location>
        <begin position="287"/>
        <end position="323"/>
    </location>
</feature>
<dbReference type="GO" id="GO:0038066">
    <property type="term" value="P:p38MAPK cascade"/>
    <property type="evidence" value="ECO:0007669"/>
    <property type="project" value="UniProtKB-ARBA"/>
</dbReference>
<sequence>MKKIDTSVHQSSDGDNKSSLSTPTTQQAPNVTISTTPKNVSPVTGRRVSNPSSTISRSKLLQKISSPTSSVNNSGSGLNSGGVSGVLNSGGNSGSGANNSNTTTSSLQNSISSFHISKSGRPQSRTPSSLNTSPRSTATTTAANPNESTMGISRTSSQKRARSRSVTNGANNNINNNGTSSAGTNNNLLSPGIASAGVNGLHRNNSNSNLNNVHNTGLNLGSHLNITSTSTTNSGRPSRRHSIIQSNLNSKSNEQYLQQEKVYLRKMQEKNKNNKFVRLIDDYYTKGITTTGEEEDEDEEEDEEEEDEEDDNDDDDEDFEDDDDNIENVVDFETEADRDNCLPLKTVYTKFNNRDHQPETSSKIEPVETDAAVVVVPGAQQQPPGGEVGALGQQQDDKNYLINPNNLANLSVENNLPTVDDTYISERLEWQSMLRSVLTGDVVKSEKIKIIVPMNENESESYLHATYKDNLWIGIKSKIYGRTSEEQKKLILYKRSLADETINKILNFKLEYKDQKTDKTKEDDSYFPSQSVIKERTDYALEQVTAVLDEYESIQDLWRTQKEMRNEKPACGTPEFEDRVDALIAWKSIVEAINREESVLKAWVGNDDLDILRKATASTPASPLNTTVTPSTKNNIDNEKKIFRDDSSFVERILKEKDVKLVFDRRIFSNLGPWVAKARDSFLELRYMFELLNLPIYLQQLLNLALFPLKLIKELINVRLVYAKKLKNPTMMMIDQMIDDFRTYLELAMDIRVVLMEYCFPQEGWVMENYIDPTFDQTVLNCVHYYLFLLNRKLLDSSRSPKTFRTFKEPEELEKQWNFLQNLGYYIDGGGLQIAEQFSSLTSKLISRLLTYIQTQFQGPSTYNKNELVRWYTSAMENFGALRRKFTRFSIMINQYFQNSLVFNLQNNKLMKKFLENLKITDHFLIYTGTIEKQGVYLIASGNLFNKQGEILKILNGSQLGVDINKIPESHLKILRTYTEFFDNSKKRDVDADDKKNENDETPNKDSRSDFGRRILATVAAGISNIKDEDEDHEPGYILAIRPTKPIVWNGKVVNLDLDTIPLMHIKPGKLLLITQGGSVKNLSRSVSNFLDCVDDTIGAAQEKRCSLPKVEHELSKINRTFYRMVLTVLDSMPMARNQCKGIGDCQELVNNLFIYVRDFGRNVLRNFDENKKSEIIMKLIQLSIEWVSFIVDDCVPTEKKTFKWCVLALEFAMEMTTGLNILTLTEDQFYRLKLKVGGCMSLLISHFDVMGARSNEREKKRLLNWSLQKQKSLDLYEKDEDVLAALHEDIMKNIEVLEAQRHKLQEEQQSVGRVLDDTDTENQFLTFLASSFSSVSIRWQKGRFIGGGTFGSVYASINLDTGGVMAVKEIRFQHTQSIKNVVPAIKDEMTVLEMLSHPNIVQYFGVEVHRDKVYIFMEFCEGGSLAGLLEHGRIEDETVIQVYTLQMLEGLAYLHQSGIVHRDIKPENILLDHMGVIKYVDFGAAKVIATGGRSTLATNHSNATSTGNGSRKLNSMTGTPMYMSPEVITGSSSGRHGSVDIWSLGCCVLEMATGRRPWANLDNEWAIMYHIAAGHLPQFPSSDQLSEAGMKFLSKCLEHDPNKRVSAVELLNDPWIMNIRNEAFGDSTSSSEVGDN</sequence>
<dbReference type="STRING" id="669874.A0A1E4TVY0"/>
<feature type="compositionally biased region" description="Acidic residues" evidence="10">
    <location>
        <begin position="292"/>
        <end position="323"/>
    </location>
</feature>
<feature type="binding site" evidence="9">
    <location>
        <position position="1369"/>
    </location>
    <ligand>
        <name>ATP</name>
        <dbReference type="ChEBI" id="CHEBI:30616"/>
    </ligand>
</feature>
<dbReference type="SMART" id="SM00220">
    <property type="entry name" value="S_TKc"/>
    <property type="match status" value="1"/>
</dbReference>
<keyword evidence="4 9" id="KW-0547">Nucleotide-binding</keyword>
<dbReference type="InterPro" id="IPR050538">
    <property type="entry name" value="MAP_kinase_kinase_kinase"/>
</dbReference>
<feature type="region of interest" description="Disordered" evidence="10">
    <location>
        <begin position="224"/>
        <end position="252"/>
    </location>
</feature>
<evidence type="ECO:0000256" key="6">
    <source>
        <dbReference type="ARBA" id="ARBA00022840"/>
    </source>
</evidence>
<dbReference type="CDD" id="cd06626">
    <property type="entry name" value="STKc_MEKK4"/>
    <property type="match status" value="1"/>
</dbReference>
<dbReference type="EMBL" id="KV454013">
    <property type="protein sequence ID" value="ODV95922.1"/>
    <property type="molecule type" value="Genomic_DNA"/>
</dbReference>
<feature type="compositionally biased region" description="Polar residues" evidence="10">
    <location>
        <begin position="243"/>
        <end position="252"/>
    </location>
</feature>
<gene>
    <name evidence="12" type="ORF">PACTADRAFT_16106</name>
</gene>
<evidence type="ECO:0000256" key="2">
    <source>
        <dbReference type="ARBA" id="ARBA00022527"/>
    </source>
</evidence>
<evidence type="ECO:0000313" key="13">
    <source>
        <dbReference type="Proteomes" id="UP000094236"/>
    </source>
</evidence>
<dbReference type="SUPFAM" id="SSF56112">
    <property type="entry name" value="Protein kinase-like (PK-like)"/>
    <property type="match status" value="1"/>
</dbReference>
<feature type="compositionally biased region" description="Polar residues" evidence="10">
    <location>
        <begin position="114"/>
        <end position="130"/>
    </location>
</feature>
<feature type="region of interest" description="Disordered" evidence="10">
    <location>
        <begin position="1"/>
        <end position="187"/>
    </location>
</feature>
<dbReference type="PROSITE" id="PS00107">
    <property type="entry name" value="PROTEIN_KINASE_ATP"/>
    <property type="match status" value="1"/>
</dbReference>
<dbReference type="InterPro" id="IPR017240">
    <property type="entry name" value="MAPKKK_Ssk2/Ssk22"/>
</dbReference>
<dbReference type="PANTHER" id="PTHR48016">
    <property type="entry name" value="MAP KINASE KINASE KINASE SSK2-RELATED-RELATED"/>
    <property type="match status" value="1"/>
</dbReference>
<feature type="compositionally biased region" description="Polar residues" evidence="10">
    <location>
        <begin position="17"/>
        <end position="59"/>
    </location>
</feature>
<keyword evidence="5" id="KW-0418">Kinase</keyword>
<dbReference type="PANTHER" id="PTHR48016:SF32">
    <property type="entry name" value="MITOGEN-ACTIVATED PROTEIN KINASE KINASE KINASE 4"/>
    <property type="match status" value="1"/>
</dbReference>
<organism evidence="12 13">
    <name type="scientific">Pachysolen tannophilus NRRL Y-2460</name>
    <dbReference type="NCBI Taxonomy" id="669874"/>
    <lineage>
        <taxon>Eukaryota</taxon>
        <taxon>Fungi</taxon>
        <taxon>Dikarya</taxon>
        <taxon>Ascomycota</taxon>
        <taxon>Saccharomycotina</taxon>
        <taxon>Pichiomycetes</taxon>
        <taxon>Pachysolenaceae</taxon>
        <taxon>Pachysolen</taxon>
    </lineage>
</organism>
<feature type="compositionally biased region" description="Polar residues" evidence="10">
    <location>
        <begin position="224"/>
        <end position="236"/>
    </location>
</feature>
<name>A0A1E4TVY0_PACTA</name>
<comment type="similarity">
    <text evidence="1">Belongs to the protein kinase superfamily. STE Ser/Thr protein kinase family. MAP kinase kinase kinase subfamily.</text>
</comment>
<evidence type="ECO:0000256" key="9">
    <source>
        <dbReference type="PROSITE-ProRule" id="PRU10141"/>
    </source>
</evidence>